<dbReference type="InterPro" id="IPR013785">
    <property type="entry name" value="Aldolase_TIM"/>
</dbReference>
<dbReference type="SUPFAM" id="SSF51269">
    <property type="entry name" value="AFP III-like domain"/>
    <property type="match status" value="1"/>
</dbReference>
<evidence type="ECO:0000313" key="3">
    <source>
        <dbReference type="Proteomes" id="UP000029714"/>
    </source>
</evidence>
<reference evidence="2 3" key="1">
    <citation type="journal article" date="2014" name="Genome Announc.">
        <title>Draft genome sequences of eight enterohepatic helicobacter species isolated from both laboratory and wild rodents.</title>
        <authorList>
            <person name="Sheh A."/>
            <person name="Shen Z."/>
            <person name="Fox J.G."/>
        </authorList>
    </citation>
    <scope>NUCLEOTIDE SEQUENCE [LARGE SCALE GENOMIC DNA]</scope>
    <source>
        <strain evidence="2 3">MIT 97-6194</strain>
    </source>
</reference>
<protein>
    <submittedName>
        <fullName evidence="2">N-acylneuraminate-9-phosphate synthase</fullName>
    </submittedName>
</protein>
<dbReference type="InterPro" id="IPR013974">
    <property type="entry name" value="SAF"/>
</dbReference>
<evidence type="ECO:0000313" key="2">
    <source>
        <dbReference type="EMBL" id="TLD94236.1"/>
    </source>
</evidence>
<dbReference type="RefSeq" id="WP_118988397.1">
    <property type="nucleotide sequence ID" value="NZ_JRMP02000009.1"/>
</dbReference>
<dbReference type="CDD" id="cd11615">
    <property type="entry name" value="SAF_NeuB_like"/>
    <property type="match status" value="1"/>
</dbReference>
<name>A0A4U8T418_9HELI</name>
<dbReference type="GO" id="GO:0047444">
    <property type="term" value="F:N-acylneuraminate-9-phosphate synthase activity"/>
    <property type="evidence" value="ECO:0007669"/>
    <property type="project" value="TreeGrafter"/>
</dbReference>
<dbReference type="STRING" id="1548018.LS64_11170"/>
<dbReference type="PANTHER" id="PTHR42966">
    <property type="entry name" value="N-ACETYLNEURAMINATE SYNTHASE"/>
    <property type="match status" value="1"/>
</dbReference>
<dbReference type="Pfam" id="PF03102">
    <property type="entry name" value="NeuB"/>
    <property type="match status" value="1"/>
</dbReference>
<dbReference type="OrthoDB" id="9781701at2"/>
<dbReference type="Pfam" id="PF08666">
    <property type="entry name" value="SAF"/>
    <property type="match status" value="1"/>
</dbReference>
<dbReference type="InterPro" id="IPR051690">
    <property type="entry name" value="PseI-like"/>
</dbReference>
<dbReference type="SUPFAM" id="SSF51569">
    <property type="entry name" value="Aldolase"/>
    <property type="match status" value="1"/>
</dbReference>
<dbReference type="Proteomes" id="UP000029714">
    <property type="component" value="Unassembled WGS sequence"/>
</dbReference>
<evidence type="ECO:0000259" key="1">
    <source>
        <dbReference type="PROSITE" id="PS50844"/>
    </source>
</evidence>
<sequence>MCVLRNGKILENYGGPYIIAEVNSSHNGNLDEAKRMIDAAKECGASCVKFQSWSSDSLYSKSYYDKNPLAKRFFDKFALSSESLLQMAQYAKSVDMDFSSTPYSTQEVDFLVDIIKAPFVKIASMELNNYAFLEYIGKKQTPIIISTGMGSIDEIKTAIKILESTNNKNIAILHCVSIYPSDIESMNLNNITMLKETFKDYAIGFSDHTKGSECAMAAVALGACVIEKHLSLDSKKIGFDNEMATEPKEFKELVKNIESVYKAMGSYERILSPKELEMQGKMRRSIVAAKPLKKGDVIRLEDLCAKRPAVNDTGGGGEGRYIPPSDINLLVGKKVLKDIESNTQILKQDIKF</sequence>
<dbReference type="PROSITE" id="PS50844">
    <property type="entry name" value="AFP_LIKE"/>
    <property type="match status" value="1"/>
</dbReference>
<dbReference type="GO" id="GO:0016051">
    <property type="term" value="P:carbohydrate biosynthetic process"/>
    <property type="evidence" value="ECO:0007669"/>
    <property type="project" value="InterPro"/>
</dbReference>
<feature type="domain" description="AFP-like" evidence="1">
    <location>
        <begin position="285"/>
        <end position="352"/>
    </location>
</feature>
<dbReference type="InterPro" id="IPR057736">
    <property type="entry name" value="SAF_PseI/NeuA/NeuB"/>
</dbReference>
<proteinExistence type="predicted"/>
<dbReference type="PANTHER" id="PTHR42966:SF1">
    <property type="entry name" value="SIALIC ACID SYNTHASE"/>
    <property type="match status" value="1"/>
</dbReference>
<dbReference type="Gene3D" id="3.90.1210.10">
    <property type="entry name" value="Antifreeze-like/N-acetylneuraminic acid synthase C-terminal domain"/>
    <property type="match status" value="1"/>
</dbReference>
<dbReference type="Gene3D" id="3.20.20.70">
    <property type="entry name" value="Aldolase class I"/>
    <property type="match status" value="1"/>
</dbReference>
<dbReference type="SMART" id="SM00858">
    <property type="entry name" value="SAF"/>
    <property type="match status" value="1"/>
</dbReference>
<reference evidence="2 3" key="2">
    <citation type="journal article" date="2016" name="Infect. Immun.">
        <title>Helicobacter saguini, a Novel Helicobacter Isolated from Cotton-Top Tamarins with Ulcerative Colitis, Has Proinflammatory Properties and Induces Typhlocolitis and Dysplasia in Gnotobiotic IL-10-/- Mice.</title>
        <authorList>
            <person name="Shen Z."/>
            <person name="Mannion A."/>
            <person name="Whary M.T."/>
            <person name="Muthupalani S."/>
            <person name="Sheh A."/>
            <person name="Feng Y."/>
            <person name="Gong G."/>
            <person name="Vandamme P."/>
            <person name="Holcombe H.R."/>
            <person name="Paster B.J."/>
            <person name="Fox J.G."/>
        </authorList>
    </citation>
    <scope>NUCLEOTIDE SEQUENCE [LARGE SCALE GENOMIC DNA]</scope>
    <source>
        <strain evidence="2 3">MIT 97-6194</strain>
    </source>
</reference>
<dbReference type="InterPro" id="IPR013132">
    <property type="entry name" value="PseI/NeuA/B-like_N"/>
</dbReference>
<organism evidence="2 3">
    <name type="scientific">Helicobacter saguini</name>
    <dbReference type="NCBI Taxonomy" id="1548018"/>
    <lineage>
        <taxon>Bacteria</taxon>
        <taxon>Pseudomonadati</taxon>
        <taxon>Campylobacterota</taxon>
        <taxon>Epsilonproteobacteria</taxon>
        <taxon>Campylobacterales</taxon>
        <taxon>Helicobacteraceae</taxon>
        <taxon>Helicobacter</taxon>
    </lineage>
</organism>
<dbReference type="AlphaFoldDB" id="A0A4U8T418"/>
<gene>
    <name evidence="2" type="ORF">LS64_007035</name>
</gene>
<dbReference type="InterPro" id="IPR006190">
    <property type="entry name" value="SAF_AFP_Neu5Ac"/>
</dbReference>
<dbReference type="InterPro" id="IPR036732">
    <property type="entry name" value="AFP_Neu5c_C_sf"/>
</dbReference>
<keyword evidence="3" id="KW-1185">Reference proteome</keyword>
<accession>A0A4U8T418</accession>
<comment type="caution">
    <text evidence="2">The sequence shown here is derived from an EMBL/GenBank/DDBJ whole genome shotgun (WGS) entry which is preliminary data.</text>
</comment>
<dbReference type="EMBL" id="JRMP02000009">
    <property type="protein sequence ID" value="TLD94236.1"/>
    <property type="molecule type" value="Genomic_DNA"/>
</dbReference>